<evidence type="ECO:0008006" key="3">
    <source>
        <dbReference type="Google" id="ProtNLM"/>
    </source>
</evidence>
<organism evidence="1 2">
    <name type="scientific">Ramazzottius varieornatus</name>
    <name type="common">Water bear</name>
    <name type="synonym">Tardigrade</name>
    <dbReference type="NCBI Taxonomy" id="947166"/>
    <lineage>
        <taxon>Eukaryota</taxon>
        <taxon>Metazoa</taxon>
        <taxon>Ecdysozoa</taxon>
        <taxon>Tardigrada</taxon>
        <taxon>Eutardigrada</taxon>
        <taxon>Parachela</taxon>
        <taxon>Hypsibioidea</taxon>
        <taxon>Ramazzottiidae</taxon>
        <taxon>Ramazzottius</taxon>
    </lineage>
</organism>
<protein>
    <recommendedName>
        <fullName evidence="3">BRCT domain-containing protein</fullName>
    </recommendedName>
</protein>
<comment type="caution">
    <text evidence="1">The sequence shown here is derived from an EMBL/GenBank/DDBJ whole genome shotgun (WGS) entry which is preliminary data.</text>
</comment>
<dbReference type="AlphaFoldDB" id="A0A1D1VRN5"/>
<gene>
    <name evidence="1" type="primary">RvY_11953-1</name>
    <name evidence="1" type="synonym">RvY_11953.1</name>
    <name evidence="1" type="ORF">RvY_11953</name>
</gene>
<evidence type="ECO:0000313" key="2">
    <source>
        <dbReference type="Proteomes" id="UP000186922"/>
    </source>
</evidence>
<dbReference type="InterPro" id="IPR036420">
    <property type="entry name" value="BRCT_dom_sf"/>
</dbReference>
<evidence type="ECO:0000313" key="1">
    <source>
        <dbReference type="EMBL" id="GAV01209.1"/>
    </source>
</evidence>
<sequence>MFTRRLEPTEEVKHTDDDKVRKIGSNKFCADQKEFQKEEEHRMFPFRDHYFVLTGSTADDPGFIRESLEELIVALDGNVVRDFERLVKIEGKRFLVAPSCLSTDKYFQCLAAEFPCVSRK</sequence>
<dbReference type="EMBL" id="BDGG01000007">
    <property type="protein sequence ID" value="GAV01209.1"/>
    <property type="molecule type" value="Genomic_DNA"/>
</dbReference>
<reference evidence="1 2" key="1">
    <citation type="journal article" date="2016" name="Nat. Commun.">
        <title>Extremotolerant tardigrade genome and improved radiotolerance of human cultured cells by tardigrade-unique protein.</title>
        <authorList>
            <person name="Hashimoto T."/>
            <person name="Horikawa D.D."/>
            <person name="Saito Y."/>
            <person name="Kuwahara H."/>
            <person name="Kozuka-Hata H."/>
            <person name="Shin-I T."/>
            <person name="Minakuchi Y."/>
            <person name="Ohishi K."/>
            <person name="Motoyama A."/>
            <person name="Aizu T."/>
            <person name="Enomoto A."/>
            <person name="Kondo K."/>
            <person name="Tanaka S."/>
            <person name="Hara Y."/>
            <person name="Koshikawa S."/>
            <person name="Sagara H."/>
            <person name="Miura T."/>
            <person name="Yokobori S."/>
            <person name="Miyagawa K."/>
            <person name="Suzuki Y."/>
            <person name="Kubo T."/>
            <person name="Oyama M."/>
            <person name="Kohara Y."/>
            <person name="Fujiyama A."/>
            <person name="Arakawa K."/>
            <person name="Katayama T."/>
            <person name="Toyoda A."/>
            <person name="Kunieda T."/>
        </authorList>
    </citation>
    <scope>NUCLEOTIDE SEQUENCE [LARGE SCALE GENOMIC DNA]</scope>
    <source>
        <strain evidence="1 2">YOKOZUNA-1</strain>
    </source>
</reference>
<dbReference type="Proteomes" id="UP000186922">
    <property type="component" value="Unassembled WGS sequence"/>
</dbReference>
<keyword evidence="2" id="KW-1185">Reference proteome</keyword>
<name>A0A1D1VRN5_RAMVA</name>
<dbReference type="Gene3D" id="3.40.50.10190">
    <property type="entry name" value="BRCT domain"/>
    <property type="match status" value="1"/>
</dbReference>
<accession>A0A1D1VRN5</accession>
<dbReference type="OrthoDB" id="129353at2759"/>
<proteinExistence type="predicted"/>
<dbReference type="SUPFAM" id="SSF52113">
    <property type="entry name" value="BRCT domain"/>
    <property type="match status" value="1"/>
</dbReference>